<proteinExistence type="predicted"/>
<keyword evidence="2" id="KW-1185">Reference proteome</keyword>
<reference evidence="1" key="2">
    <citation type="submission" date="2020-11" db="EMBL/GenBank/DDBJ databases">
        <authorList>
            <person name="McCartney M.A."/>
            <person name="Auch B."/>
            <person name="Kono T."/>
            <person name="Mallez S."/>
            <person name="Becker A."/>
            <person name="Gohl D.M."/>
            <person name="Silverstein K.A.T."/>
            <person name="Koren S."/>
            <person name="Bechman K.B."/>
            <person name="Herman A."/>
            <person name="Abrahante J.E."/>
            <person name="Garbe J."/>
        </authorList>
    </citation>
    <scope>NUCLEOTIDE SEQUENCE</scope>
    <source>
        <strain evidence="1">Duluth1</strain>
        <tissue evidence="1">Whole animal</tissue>
    </source>
</reference>
<gene>
    <name evidence="1" type="ORF">DPMN_150483</name>
</gene>
<accession>A0A9D4FFG6</accession>
<reference evidence="1" key="1">
    <citation type="journal article" date="2019" name="bioRxiv">
        <title>The Genome of the Zebra Mussel, Dreissena polymorpha: A Resource for Invasive Species Research.</title>
        <authorList>
            <person name="McCartney M.A."/>
            <person name="Auch B."/>
            <person name="Kono T."/>
            <person name="Mallez S."/>
            <person name="Zhang Y."/>
            <person name="Obille A."/>
            <person name="Becker A."/>
            <person name="Abrahante J.E."/>
            <person name="Garbe J."/>
            <person name="Badalamenti J.P."/>
            <person name="Herman A."/>
            <person name="Mangelson H."/>
            <person name="Liachko I."/>
            <person name="Sullivan S."/>
            <person name="Sone E.D."/>
            <person name="Koren S."/>
            <person name="Silverstein K.A.T."/>
            <person name="Beckman K.B."/>
            <person name="Gohl D.M."/>
        </authorList>
    </citation>
    <scope>NUCLEOTIDE SEQUENCE</scope>
    <source>
        <strain evidence="1">Duluth1</strain>
        <tissue evidence="1">Whole animal</tissue>
    </source>
</reference>
<evidence type="ECO:0000313" key="1">
    <source>
        <dbReference type="EMBL" id="KAH3796906.1"/>
    </source>
</evidence>
<name>A0A9D4FFG6_DREPO</name>
<dbReference type="AlphaFoldDB" id="A0A9D4FFG6"/>
<comment type="caution">
    <text evidence="1">The sequence shown here is derived from an EMBL/GenBank/DDBJ whole genome shotgun (WGS) entry which is preliminary data.</text>
</comment>
<evidence type="ECO:0000313" key="2">
    <source>
        <dbReference type="Proteomes" id="UP000828390"/>
    </source>
</evidence>
<dbReference type="Proteomes" id="UP000828390">
    <property type="component" value="Unassembled WGS sequence"/>
</dbReference>
<protein>
    <submittedName>
        <fullName evidence="1">Uncharacterized protein</fullName>
    </submittedName>
</protein>
<sequence length="130" mass="15374">MTGLEICRGSTAVYRLELGHCFRKLFIPTVEPIALTWLSYMHPENTMRNMMSTVQVIAFALNYSAKRLLNFQDNLENDPVSREEMEKRTKLQSLCETRWAARADALHTFQCAYRYLHEYHDYGVWDYVQL</sequence>
<dbReference type="EMBL" id="JAIWYP010000007">
    <property type="protein sequence ID" value="KAH3796906.1"/>
    <property type="molecule type" value="Genomic_DNA"/>
</dbReference>
<organism evidence="1 2">
    <name type="scientific">Dreissena polymorpha</name>
    <name type="common">Zebra mussel</name>
    <name type="synonym">Mytilus polymorpha</name>
    <dbReference type="NCBI Taxonomy" id="45954"/>
    <lineage>
        <taxon>Eukaryota</taxon>
        <taxon>Metazoa</taxon>
        <taxon>Spiralia</taxon>
        <taxon>Lophotrochozoa</taxon>
        <taxon>Mollusca</taxon>
        <taxon>Bivalvia</taxon>
        <taxon>Autobranchia</taxon>
        <taxon>Heteroconchia</taxon>
        <taxon>Euheterodonta</taxon>
        <taxon>Imparidentia</taxon>
        <taxon>Neoheterodontei</taxon>
        <taxon>Myida</taxon>
        <taxon>Dreissenoidea</taxon>
        <taxon>Dreissenidae</taxon>
        <taxon>Dreissena</taxon>
    </lineage>
</organism>